<evidence type="ECO:0000313" key="3">
    <source>
        <dbReference type="Proteomes" id="UP000273326"/>
    </source>
</evidence>
<gene>
    <name evidence="2" type="ORF">EJN90_01890</name>
</gene>
<protein>
    <submittedName>
        <fullName evidence="2">DUF2975 domain-containing protein</fullName>
    </submittedName>
</protein>
<dbReference type="AlphaFoldDB" id="A0A3Q9BNV6"/>
<dbReference type="Pfam" id="PF11188">
    <property type="entry name" value="DUF2975"/>
    <property type="match status" value="1"/>
</dbReference>
<feature type="transmembrane region" description="Helical" evidence="1">
    <location>
        <begin position="93"/>
        <end position="112"/>
    </location>
</feature>
<feature type="transmembrane region" description="Helical" evidence="1">
    <location>
        <begin position="12"/>
        <end position="31"/>
    </location>
</feature>
<feature type="transmembrane region" description="Helical" evidence="1">
    <location>
        <begin position="118"/>
        <end position="142"/>
    </location>
</feature>
<dbReference type="EMBL" id="CP034465">
    <property type="protein sequence ID" value="AZP05642.1"/>
    <property type="molecule type" value="Genomic_DNA"/>
</dbReference>
<dbReference type="KEGG" id="jeh:EJN90_01890"/>
<feature type="transmembrane region" description="Helical" evidence="1">
    <location>
        <begin position="51"/>
        <end position="72"/>
    </location>
</feature>
<keyword evidence="1" id="KW-1133">Transmembrane helix</keyword>
<sequence length="160" mass="18120">MKKSSTLFLKTVIFLMGFVVITLGLIGLPFVGEFITKQNHIWGYAHVPLFLGMYISMIPFFFALYQTFKLLSYIDKNHAFSKLSVQTLNKIKYSAFIFSVLYLLMMPFFYLIGETDDAPGVILIGLILIFASLVLGVFAAVLERLLQDALEIKTENDLTV</sequence>
<reference evidence="3" key="1">
    <citation type="submission" date="2018-12" db="EMBL/GenBank/DDBJ databases">
        <title>Complete genome sequencing of Jeotgalibaca sp. H21T32.</title>
        <authorList>
            <person name="Bae J.-W."/>
            <person name="Lee S.-Y."/>
        </authorList>
    </citation>
    <scope>NUCLEOTIDE SEQUENCE [LARGE SCALE GENOMIC DNA]</scope>
    <source>
        <strain evidence="3">H21T32</strain>
    </source>
</reference>
<name>A0A3Q9BNV6_9LACT</name>
<organism evidence="2 3">
    <name type="scientific">Jeotgalibaca ciconiae</name>
    <dbReference type="NCBI Taxonomy" id="2496265"/>
    <lineage>
        <taxon>Bacteria</taxon>
        <taxon>Bacillati</taxon>
        <taxon>Bacillota</taxon>
        <taxon>Bacilli</taxon>
        <taxon>Lactobacillales</taxon>
        <taxon>Carnobacteriaceae</taxon>
        <taxon>Jeotgalibaca</taxon>
    </lineage>
</organism>
<evidence type="ECO:0000256" key="1">
    <source>
        <dbReference type="SAM" id="Phobius"/>
    </source>
</evidence>
<proteinExistence type="predicted"/>
<dbReference type="Proteomes" id="UP000273326">
    <property type="component" value="Chromosome"/>
</dbReference>
<accession>A0A3Q9BNV6</accession>
<keyword evidence="3" id="KW-1185">Reference proteome</keyword>
<keyword evidence="1" id="KW-0472">Membrane</keyword>
<keyword evidence="1" id="KW-0812">Transmembrane</keyword>
<dbReference type="OrthoDB" id="1100174at2"/>
<dbReference type="InterPro" id="IPR021354">
    <property type="entry name" value="DUF2975"/>
</dbReference>
<evidence type="ECO:0000313" key="2">
    <source>
        <dbReference type="EMBL" id="AZP05642.1"/>
    </source>
</evidence>